<accession>A0AAC9WGB8</accession>
<dbReference type="AlphaFoldDB" id="A0AAC9WGB8"/>
<organism evidence="2 4">
    <name type="scientific">Clostridium formicaceticum</name>
    <dbReference type="NCBI Taxonomy" id="1497"/>
    <lineage>
        <taxon>Bacteria</taxon>
        <taxon>Bacillati</taxon>
        <taxon>Bacillota</taxon>
        <taxon>Clostridia</taxon>
        <taxon>Eubacteriales</taxon>
        <taxon>Clostridiaceae</taxon>
        <taxon>Clostridium</taxon>
    </lineage>
</organism>
<dbReference type="Proteomes" id="UP000177894">
    <property type="component" value="Chromosome"/>
</dbReference>
<proteinExistence type="predicted"/>
<dbReference type="RefSeq" id="WP_070970290.1">
    <property type="nucleotide sequence ID" value="NZ_CP017603.1"/>
</dbReference>
<dbReference type="KEGG" id="cfm:BJL90_16070"/>
<reference evidence="1 3" key="1">
    <citation type="submission" date="2016-10" db="EMBL/GenBank/DDBJ databases">
        <title>Complete Genome Sequence of Acetogen Clostridium formicoaceticum ATCC 27076.</title>
        <authorList>
            <person name="Bao T."/>
            <person name="Cheng C."/>
            <person name="Zhao J."/>
            <person name="Yang S.-T."/>
            <person name="Wang J."/>
            <person name="Wang M."/>
        </authorList>
    </citation>
    <scope>NUCLEOTIDE SEQUENCE [LARGE SCALE GENOMIC DNA]</scope>
    <source>
        <strain evidence="1 3">ATCC 27076</strain>
    </source>
</reference>
<dbReference type="Proteomes" id="UP000192478">
    <property type="component" value="Chromosome"/>
</dbReference>
<keyword evidence="3" id="KW-1185">Reference proteome</keyword>
<evidence type="ECO:0000313" key="1">
    <source>
        <dbReference type="EMBL" id="AOY77232.1"/>
    </source>
</evidence>
<dbReference type="EMBL" id="CP017603">
    <property type="protein sequence ID" value="AOY77232.1"/>
    <property type="molecule type" value="Genomic_DNA"/>
</dbReference>
<gene>
    <name evidence="1" type="ORF">BJL90_16070</name>
    <name evidence="2" type="ORF">CLFO_21630</name>
</gene>
<evidence type="ECO:0000313" key="4">
    <source>
        <dbReference type="Proteomes" id="UP000192478"/>
    </source>
</evidence>
<sequence length="292" mass="34146">MLGKFKDIFSSKENIEIRPVLAGDTIRIAFFINGQELLWDNLSDKEQKRYSRLIDKKYGRDPVPLEKFSPRVGAKATHEEYHGEGIDFLIDALKDWEECPESHPALEEWFQDGCPEIAKKKSKEKLDFDVYYPIFEEARELKSSDIVAAVEKYVFILNNYKPIGSLYYTEPAELFCRLCRYDEAVFCIGLARENIRSIHENEQSLVLYDLPKIIEDIELQRKIFIEVQPLVKNDPGIVQTEIYKNIDFNPDKIRMVIYNMANSGFLKREKHKTSYKLYPTSKETAKDFVIGF</sequence>
<evidence type="ECO:0000313" key="3">
    <source>
        <dbReference type="Proteomes" id="UP000177894"/>
    </source>
</evidence>
<name>A0AAC9WGB8_9CLOT</name>
<reference evidence="2 4" key="2">
    <citation type="submission" date="2017-03" db="EMBL/GenBank/DDBJ databases">
        <title>Complete sequence of Clostridium formicaceticum DSM 92.</title>
        <authorList>
            <person name="Poehlein A."/>
            <person name="Karl M."/>
            <person name="Bengelsdorf F.R."/>
            <person name="Duerre P."/>
            <person name="Daniel R."/>
        </authorList>
    </citation>
    <scope>NUCLEOTIDE SEQUENCE [LARGE SCALE GENOMIC DNA]</scope>
    <source>
        <strain evidence="2 4">DSM 92</strain>
    </source>
</reference>
<dbReference type="EMBL" id="CP020559">
    <property type="protein sequence ID" value="ARE87763.1"/>
    <property type="molecule type" value="Genomic_DNA"/>
</dbReference>
<evidence type="ECO:0000313" key="2">
    <source>
        <dbReference type="EMBL" id="ARE87763.1"/>
    </source>
</evidence>
<protein>
    <submittedName>
        <fullName evidence="2">Uncharacterized protein</fullName>
    </submittedName>
</protein>